<gene>
    <name evidence="1" type="ORF">ACFSX5_01135</name>
</gene>
<evidence type="ECO:0000313" key="1">
    <source>
        <dbReference type="EMBL" id="MFD2646393.1"/>
    </source>
</evidence>
<accession>A0ABW5QF27</accession>
<dbReference type="RefSeq" id="WP_386830980.1">
    <property type="nucleotide sequence ID" value="NZ_JBHUNP010000001.1"/>
</dbReference>
<dbReference type="Proteomes" id="UP001597521">
    <property type="component" value="Unassembled WGS sequence"/>
</dbReference>
<reference evidence="2" key="1">
    <citation type="journal article" date="2019" name="Int. J. Syst. Evol. Microbiol.">
        <title>The Global Catalogue of Microorganisms (GCM) 10K type strain sequencing project: providing services to taxonomists for standard genome sequencing and annotation.</title>
        <authorList>
            <consortium name="The Broad Institute Genomics Platform"/>
            <consortium name="The Broad Institute Genome Sequencing Center for Infectious Disease"/>
            <person name="Wu L."/>
            <person name="Ma J."/>
        </authorList>
    </citation>
    <scope>NUCLEOTIDE SEQUENCE [LARGE SCALE GENOMIC DNA]</scope>
    <source>
        <strain evidence="2">CCM 7427</strain>
    </source>
</reference>
<sequence length="99" mass="10865">MALSHPDGSMRFHVQPRCVPPAVAARRIGLSEARFRDLAGDLLGHGFPLPDPVTGNYDLEAIDRYIDRRNAELLAKEPEDDGPLTDSNVIMARIAAMGR</sequence>
<proteinExistence type="predicted"/>
<dbReference type="EMBL" id="JBHUNP010000001">
    <property type="protein sequence ID" value="MFD2646393.1"/>
    <property type="molecule type" value="Genomic_DNA"/>
</dbReference>
<organism evidence="1 2">
    <name type="scientific">Devosia albogilva</name>
    <dbReference type="NCBI Taxonomy" id="429726"/>
    <lineage>
        <taxon>Bacteria</taxon>
        <taxon>Pseudomonadati</taxon>
        <taxon>Pseudomonadota</taxon>
        <taxon>Alphaproteobacteria</taxon>
        <taxon>Hyphomicrobiales</taxon>
        <taxon>Devosiaceae</taxon>
        <taxon>Devosia</taxon>
    </lineage>
</organism>
<evidence type="ECO:0000313" key="2">
    <source>
        <dbReference type="Proteomes" id="UP001597521"/>
    </source>
</evidence>
<name>A0ABW5QF27_9HYPH</name>
<protein>
    <submittedName>
        <fullName evidence="1">Uncharacterized protein</fullName>
    </submittedName>
</protein>
<comment type="caution">
    <text evidence="1">The sequence shown here is derived from an EMBL/GenBank/DDBJ whole genome shotgun (WGS) entry which is preliminary data.</text>
</comment>
<keyword evidence="2" id="KW-1185">Reference proteome</keyword>